<dbReference type="GO" id="GO:0004654">
    <property type="term" value="F:polyribonucleotide nucleotidyltransferase activity"/>
    <property type="evidence" value="ECO:0007669"/>
    <property type="project" value="UniProtKB-UniRule"/>
</dbReference>
<keyword evidence="5" id="KW-0460">Magnesium</keyword>
<dbReference type="EMBL" id="PFPI01000060">
    <property type="protein sequence ID" value="PIZ92386.1"/>
    <property type="molecule type" value="Genomic_DNA"/>
</dbReference>
<dbReference type="PANTHER" id="PTHR11252:SF0">
    <property type="entry name" value="POLYRIBONUCLEOTIDE NUCLEOTIDYLTRANSFERASE 1, MITOCHONDRIAL"/>
    <property type="match status" value="1"/>
</dbReference>
<evidence type="ECO:0000256" key="4">
    <source>
        <dbReference type="ARBA" id="ARBA00022695"/>
    </source>
</evidence>
<accession>A0A2M7V1X6</accession>
<evidence type="ECO:0000313" key="11">
    <source>
        <dbReference type="EMBL" id="PIZ92386.1"/>
    </source>
</evidence>
<dbReference type="CDD" id="cd04472">
    <property type="entry name" value="S1_PNPase"/>
    <property type="match status" value="1"/>
</dbReference>
<dbReference type="SUPFAM" id="SSF54211">
    <property type="entry name" value="Ribosomal protein S5 domain 2-like"/>
    <property type="match status" value="1"/>
</dbReference>
<dbReference type="InterPro" id="IPR020568">
    <property type="entry name" value="Ribosomal_Su5_D2-typ_SF"/>
</dbReference>
<evidence type="ECO:0000256" key="6">
    <source>
        <dbReference type="ARBA" id="ARBA00022884"/>
    </source>
</evidence>
<dbReference type="InterPro" id="IPR004087">
    <property type="entry name" value="KH_dom"/>
</dbReference>
<dbReference type="GO" id="GO:0000175">
    <property type="term" value="F:3'-5'-RNA exonuclease activity"/>
    <property type="evidence" value="ECO:0007669"/>
    <property type="project" value="TreeGrafter"/>
</dbReference>
<dbReference type="InterPro" id="IPR036612">
    <property type="entry name" value="KH_dom_type_1_sf"/>
</dbReference>
<name>A0A2M7V1X6_9BACT</name>
<dbReference type="FunFam" id="3.30.1370.10:FF:000001">
    <property type="entry name" value="Polyribonucleotide nucleotidyltransferase"/>
    <property type="match status" value="1"/>
</dbReference>
<feature type="region of interest" description="Disordered" evidence="9">
    <location>
        <begin position="370"/>
        <end position="410"/>
    </location>
</feature>
<evidence type="ECO:0000313" key="12">
    <source>
        <dbReference type="Proteomes" id="UP000230078"/>
    </source>
</evidence>
<dbReference type="PROSITE" id="PS50084">
    <property type="entry name" value="KH_TYPE_1"/>
    <property type="match status" value="1"/>
</dbReference>
<evidence type="ECO:0000256" key="2">
    <source>
        <dbReference type="ARBA" id="ARBA00012416"/>
    </source>
</evidence>
<dbReference type="SUPFAM" id="SSF55666">
    <property type="entry name" value="Ribonuclease PH domain 2-like"/>
    <property type="match status" value="1"/>
</dbReference>
<comment type="caution">
    <text evidence="11">The sequence shown here is derived from an EMBL/GenBank/DDBJ whole genome shotgun (WGS) entry which is preliminary data.</text>
</comment>
<keyword evidence="3 11" id="KW-0808">Transferase</keyword>
<evidence type="ECO:0000256" key="8">
    <source>
        <dbReference type="PROSITE-ProRule" id="PRU00117"/>
    </source>
</evidence>
<dbReference type="FunFam" id="2.40.50.140:FF:000023">
    <property type="entry name" value="Polyribonucleotide nucleotidyltransferase"/>
    <property type="match status" value="1"/>
</dbReference>
<organism evidence="11 12">
    <name type="scientific">Candidatus Magasanikbacteria bacterium CG_4_10_14_0_2_um_filter_41_31</name>
    <dbReference type="NCBI Taxonomy" id="1974639"/>
    <lineage>
        <taxon>Bacteria</taxon>
        <taxon>Candidatus Magasanikiibacteriota</taxon>
    </lineage>
</organism>
<comment type="similarity">
    <text evidence="1">Belongs to the polyribonucleotide nucleotidyltransferase family.</text>
</comment>
<keyword evidence="4" id="KW-0548">Nucleotidyltransferase</keyword>
<evidence type="ECO:0000256" key="9">
    <source>
        <dbReference type="SAM" id="MobiDB-lite"/>
    </source>
</evidence>
<dbReference type="Gene3D" id="3.30.230.70">
    <property type="entry name" value="GHMP Kinase, N-terminal domain"/>
    <property type="match status" value="1"/>
</dbReference>
<dbReference type="Pfam" id="PF01138">
    <property type="entry name" value="RNase_PH"/>
    <property type="match status" value="1"/>
</dbReference>
<evidence type="ECO:0000256" key="5">
    <source>
        <dbReference type="ARBA" id="ARBA00022842"/>
    </source>
</evidence>
<dbReference type="Proteomes" id="UP000230078">
    <property type="component" value="Unassembled WGS sequence"/>
</dbReference>
<evidence type="ECO:0000256" key="3">
    <source>
        <dbReference type="ARBA" id="ARBA00022679"/>
    </source>
</evidence>
<dbReference type="Pfam" id="PF00575">
    <property type="entry name" value="S1"/>
    <property type="match status" value="1"/>
</dbReference>
<dbReference type="InterPro" id="IPR001247">
    <property type="entry name" value="ExoRNase_PH_dom1"/>
</dbReference>
<dbReference type="SMART" id="SM00322">
    <property type="entry name" value="KH"/>
    <property type="match status" value="1"/>
</dbReference>
<dbReference type="EC" id="2.7.7.8" evidence="2 7"/>
<proteinExistence type="inferred from homology"/>
<dbReference type="InterPro" id="IPR012162">
    <property type="entry name" value="PNPase"/>
</dbReference>
<dbReference type="PANTHER" id="PTHR11252">
    <property type="entry name" value="POLYRIBONUCLEOTIDE NUCLEOTIDYLTRANSFERASE"/>
    <property type="match status" value="1"/>
</dbReference>
<gene>
    <name evidence="11" type="primary">pnp</name>
    <name evidence="11" type="ORF">COX83_04290</name>
</gene>
<dbReference type="InterPro" id="IPR004088">
    <property type="entry name" value="KH_dom_type_1"/>
</dbReference>
<dbReference type="SUPFAM" id="SSF50249">
    <property type="entry name" value="Nucleic acid-binding proteins"/>
    <property type="match status" value="1"/>
</dbReference>
<sequence>MTEVRPLNIEVDLIPRVHGSAMFMRGDTQVLTTVTLGAPGDIQLLDDMMEDGLKRYMHHYSDAPFTYGETGWMRGPSRRAIGHGALAERAVEPMLPLEESFPYAIRTTSEVLGSNGSSSMASTCASSLSLMAAGVPMKKAVAGIAMGLASDLDGSSKWKVITDLQDVEDGKGGMDFKIAGTYDGITAVQMDTKTQGLTWDIVEQTFVQSVVARREILERMKAVIAEPRAELSEYAPRIVTIQIDPEKIGDIIGPGGKTIKKLTAETGVTIDIEQDGRVLLTSNDADAMAEAVRQIEMITKTVEAGEIYDGEVVRIEDFGAFVSLTPNKDGLVHVSEISWGRTDKPSDVLKLGDKVKVKVKEIDNLGRVNLTMKELTEKPEGYVPPPPRPPRTGGDRNGGSRGPRKPYGGR</sequence>
<dbReference type="GO" id="GO:0003723">
    <property type="term" value="F:RNA binding"/>
    <property type="evidence" value="ECO:0007669"/>
    <property type="project" value="UniProtKB-UniRule"/>
</dbReference>
<dbReference type="CDD" id="cd02393">
    <property type="entry name" value="KH-I_PNPase"/>
    <property type="match status" value="1"/>
</dbReference>
<dbReference type="NCBIfam" id="TIGR03591">
    <property type="entry name" value="polynuc_phos"/>
    <property type="match status" value="1"/>
</dbReference>
<dbReference type="Pfam" id="PF00013">
    <property type="entry name" value="KH_1"/>
    <property type="match status" value="1"/>
</dbReference>
<dbReference type="InterPro" id="IPR027408">
    <property type="entry name" value="PNPase/RNase_PH_dom_sf"/>
</dbReference>
<keyword evidence="6 8" id="KW-0694">RNA-binding</keyword>
<evidence type="ECO:0000256" key="7">
    <source>
        <dbReference type="NCBIfam" id="TIGR03591"/>
    </source>
</evidence>
<dbReference type="InterPro" id="IPR012340">
    <property type="entry name" value="NA-bd_OB-fold"/>
</dbReference>
<dbReference type="GO" id="GO:0005829">
    <property type="term" value="C:cytosol"/>
    <property type="evidence" value="ECO:0007669"/>
    <property type="project" value="TreeGrafter"/>
</dbReference>
<dbReference type="Gene3D" id="2.40.50.140">
    <property type="entry name" value="Nucleic acid-binding proteins"/>
    <property type="match status" value="1"/>
</dbReference>
<dbReference type="InterPro" id="IPR036345">
    <property type="entry name" value="ExoRNase_PH_dom2_sf"/>
</dbReference>
<dbReference type="SMART" id="SM00316">
    <property type="entry name" value="S1"/>
    <property type="match status" value="1"/>
</dbReference>
<dbReference type="InterPro" id="IPR003029">
    <property type="entry name" value="S1_domain"/>
</dbReference>
<evidence type="ECO:0000256" key="1">
    <source>
        <dbReference type="ARBA" id="ARBA00007404"/>
    </source>
</evidence>
<dbReference type="NCBIfam" id="NF008805">
    <property type="entry name" value="PRK11824.1"/>
    <property type="match status" value="1"/>
</dbReference>
<dbReference type="PROSITE" id="PS50126">
    <property type="entry name" value="S1"/>
    <property type="match status" value="1"/>
</dbReference>
<dbReference type="Gene3D" id="3.30.1370.10">
    <property type="entry name" value="K Homology domain, type 1"/>
    <property type="match status" value="1"/>
</dbReference>
<protein>
    <recommendedName>
        <fullName evidence="2 7">Polyribonucleotide nucleotidyltransferase</fullName>
        <ecNumber evidence="2 7">2.7.7.8</ecNumber>
    </recommendedName>
</protein>
<dbReference type="SUPFAM" id="SSF54791">
    <property type="entry name" value="Eukaryotic type KH-domain (KH-domain type I)"/>
    <property type="match status" value="1"/>
</dbReference>
<feature type="domain" description="S1 motif" evidence="10">
    <location>
        <begin position="305"/>
        <end position="373"/>
    </location>
</feature>
<evidence type="ECO:0000259" key="10">
    <source>
        <dbReference type="PROSITE" id="PS50126"/>
    </source>
</evidence>
<reference evidence="12" key="1">
    <citation type="submission" date="2017-09" db="EMBL/GenBank/DDBJ databases">
        <title>Depth-based differentiation of microbial function through sediment-hosted aquifers and enrichment of novel symbionts in the deep terrestrial subsurface.</title>
        <authorList>
            <person name="Probst A.J."/>
            <person name="Ladd B."/>
            <person name="Jarett J.K."/>
            <person name="Geller-Mcgrath D.E."/>
            <person name="Sieber C.M.K."/>
            <person name="Emerson J.B."/>
            <person name="Anantharaman K."/>
            <person name="Thomas B.C."/>
            <person name="Malmstrom R."/>
            <person name="Stieglmeier M."/>
            <person name="Klingl A."/>
            <person name="Woyke T."/>
            <person name="Ryan C.M."/>
            <person name="Banfield J.F."/>
        </authorList>
    </citation>
    <scope>NUCLEOTIDE SEQUENCE [LARGE SCALE GENOMIC DNA]</scope>
</reference>
<dbReference type="AlphaFoldDB" id="A0A2M7V1X6"/>
<dbReference type="GO" id="GO:0006402">
    <property type="term" value="P:mRNA catabolic process"/>
    <property type="evidence" value="ECO:0007669"/>
    <property type="project" value="UniProtKB-UniRule"/>
</dbReference>
<dbReference type="CDD" id="cd11364">
    <property type="entry name" value="RNase_PH_PNPase_2"/>
    <property type="match status" value="1"/>
</dbReference>